<dbReference type="EMBL" id="WJXB01000004">
    <property type="protein sequence ID" value="MRN53943.1"/>
    <property type="molecule type" value="Genomic_DNA"/>
</dbReference>
<dbReference type="PROSITE" id="PS50977">
    <property type="entry name" value="HTH_TETR_2"/>
    <property type="match status" value="1"/>
</dbReference>
<gene>
    <name evidence="4" type="ORF">GJB61_13215</name>
</gene>
<name>A0A7X2H708_9BACL</name>
<dbReference type="InterPro" id="IPR041483">
    <property type="entry name" value="TetR_C_34"/>
</dbReference>
<proteinExistence type="predicted"/>
<keyword evidence="1 2" id="KW-0238">DNA-binding</keyword>
<dbReference type="Proteomes" id="UP000463051">
    <property type="component" value="Unassembled WGS sequence"/>
</dbReference>
<evidence type="ECO:0000259" key="3">
    <source>
        <dbReference type="PROSITE" id="PS50977"/>
    </source>
</evidence>
<dbReference type="InterPro" id="IPR001647">
    <property type="entry name" value="HTH_TetR"/>
</dbReference>
<dbReference type="InterPro" id="IPR009057">
    <property type="entry name" value="Homeodomain-like_sf"/>
</dbReference>
<dbReference type="RefSeq" id="WP_154118973.1">
    <property type="nucleotide sequence ID" value="NZ_WJXB01000004.1"/>
</dbReference>
<dbReference type="AlphaFoldDB" id="A0A7X2H708"/>
<sequence length="219" mass="26207">MEFDRVRNDTQRKIRVEQIKNAAIKLFDTEQFHEIDLAKIAKETTFTRGNLYKYISSKEEIFLLVVLDEFKDWISDLKKNFTIEMTHEIQAFSQSWAEVVYRHQRFLKLISMLFTMIERNVTLEKLVSFKKQFSIETVDLNHVIKCVFPVWDDKTIDKFFQVQTHYLIGLFPYTSPTPIQKEAMEQLEIDYKSLDFIDEFSEFISFTVSYLNHNLKANK</sequence>
<reference evidence="4 5" key="1">
    <citation type="submission" date="2019-11" db="EMBL/GenBank/DDBJ databases">
        <title>Paenibacillus monticola sp. nov., a novel PGPR strain isolated from mountain sample in China.</title>
        <authorList>
            <person name="Zhao Q."/>
            <person name="Li H.-P."/>
            <person name="Zhang J.-L."/>
        </authorList>
    </citation>
    <scope>NUCLEOTIDE SEQUENCE [LARGE SCALE GENOMIC DNA]</scope>
    <source>
        <strain evidence="4 5">LC-T2</strain>
    </source>
</reference>
<dbReference type="SUPFAM" id="SSF46689">
    <property type="entry name" value="Homeodomain-like"/>
    <property type="match status" value="1"/>
</dbReference>
<protein>
    <submittedName>
        <fullName evidence="4">TetR family transcriptional regulator</fullName>
    </submittedName>
</protein>
<evidence type="ECO:0000256" key="1">
    <source>
        <dbReference type="ARBA" id="ARBA00023125"/>
    </source>
</evidence>
<keyword evidence="5" id="KW-1185">Reference proteome</keyword>
<evidence type="ECO:0000313" key="5">
    <source>
        <dbReference type="Proteomes" id="UP000463051"/>
    </source>
</evidence>
<dbReference type="Pfam" id="PF17929">
    <property type="entry name" value="TetR_C_34"/>
    <property type="match status" value="1"/>
</dbReference>
<feature type="DNA-binding region" description="H-T-H motif" evidence="2">
    <location>
        <begin position="36"/>
        <end position="55"/>
    </location>
</feature>
<dbReference type="GO" id="GO:0003677">
    <property type="term" value="F:DNA binding"/>
    <property type="evidence" value="ECO:0007669"/>
    <property type="project" value="UniProtKB-UniRule"/>
</dbReference>
<evidence type="ECO:0000256" key="2">
    <source>
        <dbReference type="PROSITE-ProRule" id="PRU00335"/>
    </source>
</evidence>
<comment type="caution">
    <text evidence="4">The sequence shown here is derived from an EMBL/GenBank/DDBJ whole genome shotgun (WGS) entry which is preliminary data.</text>
</comment>
<dbReference type="Gene3D" id="1.10.357.10">
    <property type="entry name" value="Tetracycline Repressor, domain 2"/>
    <property type="match status" value="1"/>
</dbReference>
<organism evidence="4 5">
    <name type="scientific">Paenibacillus monticola</name>
    <dbReference type="NCBI Taxonomy" id="2666075"/>
    <lineage>
        <taxon>Bacteria</taxon>
        <taxon>Bacillati</taxon>
        <taxon>Bacillota</taxon>
        <taxon>Bacilli</taxon>
        <taxon>Bacillales</taxon>
        <taxon>Paenibacillaceae</taxon>
        <taxon>Paenibacillus</taxon>
    </lineage>
</organism>
<dbReference type="Pfam" id="PF00440">
    <property type="entry name" value="TetR_N"/>
    <property type="match status" value="1"/>
</dbReference>
<feature type="domain" description="HTH tetR-type" evidence="3">
    <location>
        <begin position="13"/>
        <end position="73"/>
    </location>
</feature>
<accession>A0A7X2H708</accession>
<evidence type="ECO:0000313" key="4">
    <source>
        <dbReference type="EMBL" id="MRN53943.1"/>
    </source>
</evidence>